<protein>
    <submittedName>
        <fullName evidence="2">GYD domain protein</fullName>
    </submittedName>
</protein>
<gene>
    <name evidence="1" type="ORF">SLAV_00815</name>
    <name evidence="2" type="ORF">SLAV_38575</name>
</gene>
<dbReference type="KEGG" id="slx:SLAV_38575"/>
<dbReference type="InterPro" id="IPR014845">
    <property type="entry name" value="GYD/TTHA1554"/>
</dbReference>
<dbReference type="AlphaFoldDB" id="A0A2K8PSN9"/>
<keyword evidence="3" id="KW-1185">Reference proteome</keyword>
<dbReference type="RefSeq" id="WP_030242206.1">
    <property type="nucleotide sequence ID" value="NZ_CP024985.1"/>
</dbReference>
<dbReference type="EMBL" id="CP024985">
    <property type="protein sequence ID" value="ATZ29478.1"/>
    <property type="molecule type" value="Genomic_DNA"/>
</dbReference>
<dbReference type="OrthoDB" id="9796147at2"/>
<evidence type="ECO:0000313" key="3">
    <source>
        <dbReference type="Proteomes" id="UP000231791"/>
    </source>
</evidence>
<dbReference type="KEGG" id="slx:SLAV_00815"/>
<evidence type="ECO:0000313" key="1">
    <source>
        <dbReference type="EMBL" id="ATZ22093.1"/>
    </source>
</evidence>
<dbReference type="Proteomes" id="UP000231791">
    <property type="component" value="Chromosome"/>
</dbReference>
<dbReference type="EMBL" id="CP024985">
    <property type="protein sequence ID" value="ATZ22093.1"/>
    <property type="molecule type" value="Genomic_DNA"/>
</dbReference>
<evidence type="ECO:0000313" key="2">
    <source>
        <dbReference type="EMBL" id="ATZ29478.1"/>
    </source>
</evidence>
<accession>A0A2K8PSN9</accession>
<name>A0A2K8PSN9_STRLA</name>
<organism evidence="2 3">
    <name type="scientific">Streptomyces lavendulae subsp. lavendulae</name>
    <dbReference type="NCBI Taxonomy" id="58340"/>
    <lineage>
        <taxon>Bacteria</taxon>
        <taxon>Bacillati</taxon>
        <taxon>Actinomycetota</taxon>
        <taxon>Actinomycetes</taxon>
        <taxon>Kitasatosporales</taxon>
        <taxon>Streptomycetaceae</taxon>
        <taxon>Streptomyces</taxon>
    </lineage>
</organism>
<proteinExistence type="predicted"/>
<reference evidence="2 3" key="1">
    <citation type="submission" date="2017-11" db="EMBL/GenBank/DDBJ databases">
        <title>Complete genome sequence of Streptomyces lavendulae subsp. lavendulae CCM 3239 (formerly 'Streptomyces aureofaciens CCM 3239'), the producer of the angucycline-type antibiotic auricin.</title>
        <authorList>
            <person name="Busche T."/>
            <person name="Novakova R."/>
            <person name="Al'Dilaimi A."/>
            <person name="Homerova D."/>
            <person name="Feckova L."/>
            <person name="Rezuchova B."/>
            <person name="Mingyar E."/>
            <person name="Csolleiova D."/>
            <person name="Bekeova C."/>
            <person name="Winkler A."/>
            <person name="Sevcikova B."/>
            <person name="Kalinowski J."/>
            <person name="Kormanec J."/>
            <person name="Ruckert C."/>
        </authorList>
    </citation>
    <scope>NUCLEOTIDE SEQUENCE [LARGE SCALE GENOMIC DNA]</scope>
    <source>
        <strain evidence="2 3">CCM 3239</strain>
    </source>
</reference>
<sequence length="106" mass="11100">MPKYLVQASYTAQGAGGLLSDGGTGRVEAVRRVVASCGGTLEWLAFAFGETDLYCVIELPDDESMAGVSMTVRASGALQSSVVRLLTPEQIDTAARLTVDFRAPGT</sequence>
<dbReference type="GeneID" id="49388653"/>
<dbReference type="Pfam" id="PF08734">
    <property type="entry name" value="GYD"/>
    <property type="match status" value="1"/>
</dbReference>